<dbReference type="Gene3D" id="1.10.760.10">
    <property type="entry name" value="Cytochrome c-like domain"/>
    <property type="match status" value="1"/>
</dbReference>
<organism evidence="7 8">
    <name type="scientific">Piscinibacterium candidicorallinum</name>
    <dbReference type="NCBI Taxonomy" id="1793872"/>
    <lineage>
        <taxon>Bacteria</taxon>
        <taxon>Pseudomonadati</taxon>
        <taxon>Pseudomonadota</taxon>
        <taxon>Betaproteobacteria</taxon>
        <taxon>Burkholderiales</taxon>
        <taxon>Piscinibacterium</taxon>
    </lineage>
</organism>
<dbReference type="Gene3D" id="6.10.250.2250">
    <property type="match status" value="1"/>
</dbReference>
<feature type="domain" description="Cytochrome c" evidence="6">
    <location>
        <begin position="53"/>
        <end position="198"/>
    </location>
</feature>
<dbReference type="NCBIfam" id="NF011055">
    <property type="entry name" value="PRK14487.1"/>
    <property type="match status" value="1"/>
</dbReference>
<dbReference type="Pfam" id="PF02433">
    <property type="entry name" value="FixO"/>
    <property type="match status" value="1"/>
</dbReference>
<keyword evidence="5" id="KW-0472">Membrane</keyword>
<gene>
    <name evidence="7" type="primary">ccoO</name>
    <name evidence="7" type="ORF">ACFOEN_11250</name>
</gene>
<evidence type="ECO:0000256" key="5">
    <source>
        <dbReference type="SAM" id="Phobius"/>
    </source>
</evidence>
<evidence type="ECO:0000256" key="1">
    <source>
        <dbReference type="ARBA" id="ARBA00022617"/>
    </source>
</evidence>
<keyword evidence="3 4" id="KW-0408">Iron</keyword>
<evidence type="ECO:0000256" key="3">
    <source>
        <dbReference type="ARBA" id="ARBA00023004"/>
    </source>
</evidence>
<protein>
    <submittedName>
        <fullName evidence="7">Cytochrome-c oxidase, cbb3-type subunit II</fullName>
    </submittedName>
</protein>
<evidence type="ECO:0000259" key="6">
    <source>
        <dbReference type="PROSITE" id="PS51007"/>
    </source>
</evidence>
<evidence type="ECO:0000256" key="2">
    <source>
        <dbReference type="ARBA" id="ARBA00022723"/>
    </source>
</evidence>
<evidence type="ECO:0000256" key="4">
    <source>
        <dbReference type="PROSITE-ProRule" id="PRU00433"/>
    </source>
</evidence>
<keyword evidence="5" id="KW-1133">Transmembrane helix</keyword>
<evidence type="ECO:0000313" key="7">
    <source>
        <dbReference type="EMBL" id="MFC3148216.1"/>
    </source>
</evidence>
<dbReference type="InterPro" id="IPR009056">
    <property type="entry name" value="Cyt_c-like_dom"/>
</dbReference>
<proteinExistence type="predicted"/>
<keyword evidence="1 4" id="KW-0349">Heme</keyword>
<dbReference type="RefSeq" id="WP_377303941.1">
    <property type="nucleotide sequence ID" value="NZ_CP180191.1"/>
</dbReference>
<dbReference type="NCBIfam" id="TIGR00781">
    <property type="entry name" value="ccoO"/>
    <property type="match status" value="1"/>
</dbReference>
<dbReference type="InterPro" id="IPR003468">
    <property type="entry name" value="Cyt_c_oxidase_monohaem-su/FixO"/>
</dbReference>
<dbReference type="Proteomes" id="UP001595556">
    <property type="component" value="Unassembled WGS sequence"/>
</dbReference>
<accession>A0ABV7H6P7</accession>
<dbReference type="SUPFAM" id="SSF46626">
    <property type="entry name" value="Cytochrome c"/>
    <property type="match status" value="1"/>
</dbReference>
<name>A0ABV7H6P7_9BURK</name>
<reference evidence="8" key="1">
    <citation type="journal article" date="2019" name="Int. J. Syst. Evol. Microbiol.">
        <title>The Global Catalogue of Microorganisms (GCM) 10K type strain sequencing project: providing services to taxonomists for standard genome sequencing and annotation.</title>
        <authorList>
            <consortium name="The Broad Institute Genomics Platform"/>
            <consortium name="The Broad Institute Genome Sequencing Center for Infectious Disease"/>
            <person name="Wu L."/>
            <person name="Ma J."/>
        </authorList>
    </citation>
    <scope>NUCLEOTIDE SEQUENCE [LARGE SCALE GENOMIC DNA]</scope>
    <source>
        <strain evidence="8">KCTC 52168</strain>
    </source>
</reference>
<keyword evidence="8" id="KW-1185">Reference proteome</keyword>
<dbReference type="PROSITE" id="PS51007">
    <property type="entry name" value="CYTC"/>
    <property type="match status" value="1"/>
</dbReference>
<keyword evidence="2 4" id="KW-0479">Metal-binding</keyword>
<comment type="caution">
    <text evidence="7">The sequence shown here is derived from an EMBL/GenBank/DDBJ whole genome shotgun (WGS) entry which is preliminary data.</text>
</comment>
<dbReference type="EMBL" id="JBHRTI010000004">
    <property type="protein sequence ID" value="MFC3148216.1"/>
    <property type="molecule type" value="Genomic_DNA"/>
</dbReference>
<sequence>MSMFNHEKIETSNVLLIVLILLVVAIGGLVEIVPLFYQRSTTEPVAGLKPYTALQVVGRDIYIREGCYNCHSQMIRPFRAETLRYGHYSVAGEFVYDHPFQWGSKRTGPDLARVGGRYSDEWHKIHLINPRDLVPESNMPAYPWLARNPADAGSVAAHMTTLRKLGAPYSDEEIKKAKDEVAGKTEMDALVAYLQVLGTSVK</sequence>
<dbReference type="InterPro" id="IPR036909">
    <property type="entry name" value="Cyt_c-like_dom_sf"/>
</dbReference>
<feature type="transmembrane region" description="Helical" evidence="5">
    <location>
        <begin position="12"/>
        <end position="37"/>
    </location>
</feature>
<evidence type="ECO:0000313" key="8">
    <source>
        <dbReference type="Proteomes" id="UP001595556"/>
    </source>
</evidence>
<keyword evidence="5" id="KW-0812">Transmembrane</keyword>